<comment type="caution">
    <text evidence="4">The sequence shown here is derived from an EMBL/GenBank/DDBJ whole genome shotgun (WGS) entry which is preliminary data.</text>
</comment>
<feature type="coiled-coil region" evidence="1">
    <location>
        <begin position="1061"/>
        <end position="1123"/>
    </location>
</feature>
<feature type="compositionally biased region" description="Low complexity" evidence="2">
    <location>
        <begin position="33"/>
        <end position="48"/>
    </location>
</feature>
<dbReference type="AlphaFoldDB" id="Q4S7K1"/>
<keyword evidence="1" id="KW-0175">Coiled coil</keyword>
<dbReference type="PANTHER" id="PTHR17608:SF4">
    <property type="entry name" value="GENETIC SUPPRESSOR ELEMENT 1"/>
    <property type="match status" value="1"/>
</dbReference>
<dbReference type="OrthoDB" id="8744624at2759"/>
<dbReference type="KEGG" id="tng:GSTEN00022751G001"/>
<feature type="compositionally biased region" description="Acidic residues" evidence="2">
    <location>
        <begin position="1020"/>
        <end position="1041"/>
    </location>
</feature>
<proteinExistence type="predicted"/>
<evidence type="ECO:0000313" key="4">
    <source>
        <dbReference type="EMBL" id="CAG03381.1"/>
    </source>
</evidence>
<reference evidence="4" key="1">
    <citation type="journal article" date="2004" name="Nature">
        <title>Genome duplication in the teleost fish Tetraodon nigroviridis reveals the early vertebrate proto-karyotype.</title>
        <authorList>
            <person name="Jaillon O."/>
            <person name="Aury J.-M."/>
            <person name="Brunet F."/>
            <person name="Petit J.-L."/>
            <person name="Stange-Thomann N."/>
            <person name="Mauceli E."/>
            <person name="Bouneau L."/>
            <person name="Fischer C."/>
            <person name="Ozouf-Costaz C."/>
            <person name="Bernot A."/>
            <person name="Nicaud S."/>
            <person name="Jaffe D."/>
            <person name="Fisher S."/>
            <person name="Lutfalla G."/>
            <person name="Dossat C."/>
            <person name="Segurens B."/>
            <person name="Dasilva C."/>
            <person name="Salanoubat M."/>
            <person name="Levy M."/>
            <person name="Boudet N."/>
            <person name="Castellano S."/>
            <person name="Anthouard V."/>
            <person name="Jubin C."/>
            <person name="Castelli V."/>
            <person name="Katinka M."/>
            <person name="Vacherie B."/>
            <person name="Biemont C."/>
            <person name="Skalli Z."/>
            <person name="Cattolico L."/>
            <person name="Poulain J."/>
            <person name="De Berardinis V."/>
            <person name="Cruaud C."/>
            <person name="Duprat S."/>
            <person name="Brottier P."/>
            <person name="Coutanceau J.-P."/>
            <person name="Gouzy J."/>
            <person name="Parra G."/>
            <person name="Lardier G."/>
            <person name="Chapple C."/>
            <person name="McKernan K.J."/>
            <person name="McEwan P."/>
            <person name="Bosak S."/>
            <person name="Kellis M."/>
            <person name="Volff J.-N."/>
            <person name="Guigo R."/>
            <person name="Zody M.C."/>
            <person name="Mesirov J."/>
            <person name="Lindblad-Toh K."/>
            <person name="Birren B."/>
            <person name="Nusbaum C."/>
            <person name="Kahn D."/>
            <person name="Robinson-Rechavi M."/>
            <person name="Laudet V."/>
            <person name="Schachter V."/>
            <person name="Quetier F."/>
            <person name="Saurin W."/>
            <person name="Scarpelli C."/>
            <person name="Wincker P."/>
            <person name="Lander E.S."/>
            <person name="Weissenbach J."/>
            <person name="Roest Crollius H."/>
        </authorList>
    </citation>
    <scope>NUCLEOTIDE SEQUENCE [LARGE SCALE GENOMIC DNA]</scope>
</reference>
<dbReference type="PANTHER" id="PTHR17608">
    <property type="entry name" value="GENETIC SUPPRESSOR ELEMENT 1"/>
    <property type="match status" value="1"/>
</dbReference>
<feature type="compositionally biased region" description="Basic and acidic residues" evidence="2">
    <location>
        <begin position="242"/>
        <end position="286"/>
    </location>
</feature>
<feature type="compositionally biased region" description="Basic and acidic residues" evidence="2">
    <location>
        <begin position="321"/>
        <end position="331"/>
    </location>
</feature>
<feature type="region of interest" description="Disordered" evidence="2">
    <location>
        <begin position="475"/>
        <end position="534"/>
    </location>
</feature>
<accession>Q4S7K1</accession>
<feature type="region of interest" description="Disordered" evidence="2">
    <location>
        <begin position="824"/>
        <end position="896"/>
    </location>
</feature>
<gene>
    <name evidence="4" type="ORF">GSTENG00022751001</name>
</gene>
<feature type="region of interest" description="Disordered" evidence="2">
    <location>
        <begin position="242"/>
        <end position="365"/>
    </location>
</feature>
<protein>
    <submittedName>
        <fullName evidence="4">(spotted green pufferfish) hypothetical protein</fullName>
    </submittedName>
</protein>
<feature type="compositionally biased region" description="Pro residues" evidence="2">
    <location>
        <begin position="828"/>
        <end position="841"/>
    </location>
</feature>
<sequence length="1139" mass="126677">GMNHESNKSPSLGMISTATRNTATVSPLSPLTNGNAAAQSANSGFAAALRKLAKQAEEPRGSTASRESSPVSSPATAHSSPNRTPKRSSLGPLLGQTRAHGVPSTPPVVTIAPTKTSGGLWRADRRQVEPSVQGLPRERGSSENSQPQRDKRSPPPPATHPLPYPFGLTQSSVMQDPRIQSLRMDESLCLSALRSQFYSVPGGGAFPPLHPSALHLHLPGGRYPPELSHTALAERLQMENDLRQRERQQEREREKEREREAGLGREREEERGRELDRQKEKQRERQQQMVRATESYYLAEPPAQRATPEDRSRAGGRLSPGRHDKSKDSEHPGFPAPKPLSLPHGLSSSRGTVPQLVPSLVSSHPGKHHAAAAAAAGAGALHGPAAPAAMSQRAGEASWLMWQRGQGQEREGPSELGLRSPGKVVELRRDGHSVGSALTVFLFCFVSQNRISSVHQNLGSKELYPSLGAPPPLISPKAPHHLAAPPTTLWNPASLIDTPADARRRPDPPTPPSRPPPGLTRAERPSFIWGEKLEDGARRRAEGLERFTSLRGPEAGSWTRTEQDGATPNLHPHLPINALHQKPCVPAEQRGKCRAASPPGPREQRTAPSVLIYDEVLQQQRRLLSKLDMEEKKRKEAKEEGYYYDLDESYDESDEEEVKAHLRRVMEQPPLKLDTSSEKVDFLRVCGLTTLAHRDHLLARKRWRRRRLMRERSPAPPPAHGKRKSPSPPAAPAPLTTPYTAEQMDSVPEVEEKKDFLLMFHLSHVSPQQRRGSGSACCWLFRVRIKMIYNPEETDRLHLCILDKERTEELLRAIRRKSVTLDTLRYNPLPPCSSPPAPPTGDAPSVSLLNHSNGRLYPDSPSPSPPYPHKPKHHPQNDPFKSSSDSRHPAHIPPPLVHREMAEVQEPPRKRPGLHHAVAPPEKKEFGCVQNGRSRASERFTSEAFVQHFHQAVLQSTQHLHQSKGISGCTSEAEIKAESALPHRVSQLKNSTSGQQTHINGNHLHFPAAKMDTSGSPENTSEEDEDLSCDGEEDEEEEEMEEAPKKWQGIEAIFEAYQKYADEWSIERQVLHNQCKRLEAQNYSLTRTAEQLSVTMGELVSHRQKVKEERERLQAQLEHFRRCLTLPSIHWGRGQVNGH</sequence>
<feature type="region of interest" description="Disordered" evidence="2">
    <location>
        <begin position="1"/>
        <end position="175"/>
    </location>
</feature>
<evidence type="ECO:0000256" key="2">
    <source>
        <dbReference type="SAM" id="MobiDB-lite"/>
    </source>
</evidence>
<evidence type="ECO:0000259" key="3">
    <source>
        <dbReference type="Pfam" id="PF12540"/>
    </source>
</evidence>
<organism evidence="4">
    <name type="scientific">Tetraodon nigroviridis</name>
    <name type="common">Spotted green pufferfish</name>
    <name type="synonym">Chelonodon nigroviridis</name>
    <dbReference type="NCBI Taxonomy" id="99883"/>
    <lineage>
        <taxon>Eukaryota</taxon>
        <taxon>Metazoa</taxon>
        <taxon>Chordata</taxon>
        <taxon>Craniata</taxon>
        <taxon>Vertebrata</taxon>
        <taxon>Euteleostomi</taxon>
        <taxon>Actinopterygii</taxon>
        <taxon>Neopterygii</taxon>
        <taxon>Teleostei</taxon>
        <taxon>Neoteleostei</taxon>
        <taxon>Acanthomorphata</taxon>
        <taxon>Eupercaria</taxon>
        <taxon>Tetraodontiformes</taxon>
        <taxon>Tetradontoidea</taxon>
        <taxon>Tetraodontidae</taxon>
        <taxon>Tetraodon</taxon>
    </lineage>
</organism>
<dbReference type="EMBL" id="CAAE01014715">
    <property type="protein sequence ID" value="CAG03381.1"/>
    <property type="molecule type" value="Genomic_DNA"/>
</dbReference>
<feature type="region of interest" description="Disordered" evidence="2">
    <location>
        <begin position="1006"/>
        <end position="1045"/>
    </location>
</feature>
<feature type="non-terminal residue" evidence="4">
    <location>
        <position position="1"/>
    </location>
</feature>
<dbReference type="InterPro" id="IPR022207">
    <property type="entry name" value="GSE-like"/>
</dbReference>
<dbReference type="InterPro" id="IPR042337">
    <property type="entry name" value="GSE1"/>
</dbReference>
<feature type="compositionally biased region" description="Pro residues" evidence="2">
    <location>
        <begin position="154"/>
        <end position="164"/>
    </location>
</feature>
<dbReference type="Pfam" id="PF12540">
    <property type="entry name" value="DUF3736"/>
    <property type="match status" value="1"/>
</dbReference>
<feature type="region of interest" description="Disordered" evidence="2">
    <location>
        <begin position="706"/>
        <end position="742"/>
    </location>
</feature>
<feature type="domain" description="Genetic suppressor element-like" evidence="3">
    <location>
        <begin position="619"/>
        <end position="763"/>
    </location>
</feature>
<feature type="non-terminal residue" evidence="4">
    <location>
        <position position="1139"/>
    </location>
</feature>
<evidence type="ECO:0000256" key="1">
    <source>
        <dbReference type="SAM" id="Coils"/>
    </source>
</evidence>
<reference evidence="4" key="2">
    <citation type="submission" date="2004-02" db="EMBL/GenBank/DDBJ databases">
        <authorList>
            <consortium name="Genoscope"/>
            <consortium name="Whitehead Institute Centre for Genome Research"/>
        </authorList>
    </citation>
    <scope>NUCLEOTIDE SEQUENCE</scope>
</reference>
<name>Q4S7K1_TETNG</name>
<feature type="compositionally biased region" description="Pro residues" evidence="2">
    <location>
        <begin position="508"/>
        <end position="518"/>
    </location>
</feature>
<feature type="compositionally biased region" description="Polar residues" evidence="2">
    <location>
        <begin position="8"/>
        <end position="32"/>
    </location>
</feature>
<feature type="compositionally biased region" description="Polar residues" evidence="2">
    <location>
        <begin position="62"/>
        <end position="83"/>
    </location>
</feature>